<feature type="region of interest" description="Disordered" evidence="1">
    <location>
        <begin position="218"/>
        <end position="237"/>
    </location>
</feature>
<feature type="region of interest" description="Disordered" evidence="1">
    <location>
        <begin position="325"/>
        <end position="413"/>
    </location>
</feature>
<reference evidence="3 4" key="1">
    <citation type="journal article" date="2024" name="IMA Fungus">
        <title>Apiospora arundinis, a panoply of carbohydrate-active enzymes and secondary metabolites.</title>
        <authorList>
            <person name="Sorensen T."/>
            <person name="Petersen C."/>
            <person name="Muurmann A.T."/>
            <person name="Christiansen J.V."/>
            <person name="Brundto M.L."/>
            <person name="Overgaard C.K."/>
            <person name="Boysen A.T."/>
            <person name="Wollenberg R.D."/>
            <person name="Larsen T.O."/>
            <person name="Sorensen J.L."/>
            <person name="Nielsen K.L."/>
            <person name="Sondergaard T.E."/>
        </authorList>
    </citation>
    <scope>NUCLEOTIDE SEQUENCE [LARGE SCALE GENOMIC DNA]</scope>
    <source>
        <strain evidence="3 4">AAU 773</strain>
    </source>
</reference>
<dbReference type="InterPro" id="IPR036533">
    <property type="entry name" value="BAG_dom_sf"/>
</dbReference>
<proteinExistence type="predicted"/>
<feature type="compositionally biased region" description="Basic residues" evidence="1">
    <location>
        <begin position="352"/>
        <end position="368"/>
    </location>
</feature>
<dbReference type="PROSITE" id="PS51035">
    <property type="entry name" value="BAG"/>
    <property type="match status" value="1"/>
</dbReference>
<evidence type="ECO:0000256" key="1">
    <source>
        <dbReference type="SAM" id="MobiDB-lite"/>
    </source>
</evidence>
<keyword evidence="4" id="KW-1185">Reference proteome</keyword>
<comment type="caution">
    <text evidence="3">The sequence shown here is derived from an EMBL/GenBank/DDBJ whole genome shotgun (WGS) entry which is preliminary data.</text>
</comment>
<dbReference type="SUPFAM" id="SSF63491">
    <property type="entry name" value="BAG domain"/>
    <property type="match status" value="1"/>
</dbReference>
<organism evidence="3 4">
    <name type="scientific">Apiospora arundinis</name>
    <dbReference type="NCBI Taxonomy" id="335852"/>
    <lineage>
        <taxon>Eukaryota</taxon>
        <taxon>Fungi</taxon>
        <taxon>Dikarya</taxon>
        <taxon>Ascomycota</taxon>
        <taxon>Pezizomycotina</taxon>
        <taxon>Sordariomycetes</taxon>
        <taxon>Xylariomycetidae</taxon>
        <taxon>Amphisphaeriales</taxon>
        <taxon>Apiosporaceae</taxon>
        <taxon>Apiospora</taxon>
    </lineage>
</organism>
<evidence type="ECO:0000313" key="4">
    <source>
        <dbReference type="Proteomes" id="UP001390339"/>
    </source>
</evidence>
<dbReference type="Gene3D" id="1.20.58.120">
    <property type="entry name" value="BAG domain"/>
    <property type="match status" value="1"/>
</dbReference>
<evidence type="ECO:0000259" key="2">
    <source>
        <dbReference type="PROSITE" id="PS51035"/>
    </source>
</evidence>
<dbReference type="EMBL" id="JAPCWZ010000006">
    <property type="protein sequence ID" value="KAK8859892.1"/>
    <property type="molecule type" value="Genomic_DNA"/>
</dbReference>
<protein>
    <submittedName>
        <fullName evidence="3">BAG domain-containing protein</fullName>
    </submittedName>
</protein>
<accession>A0ABR2IA68</accession>
<dbReference type="Pfam" id="PF02179">
    <property type="entry name" value="BAG"/>
    <property type="match status" value="1"/>
</dbReference>
<dbReference type="Proteomes" id="UP001390339">
    <property type="component" value="Unassembled WGS sequence"/>
</dbReference>
<feature type="domain" description="BAG" evidence="2">
    <location>
        <begin position="433"/>
        <end position="494"/>
    </location>
</feature>
<dbReference type="CDD" id="cd17039">
    <property type="entry name" value="Ubl_ubiquitin_like"/>
    <property type="match status" value="1"/>
</dbReference>
<gene>
    <name evidence="3" type="ORF">PGQ11_010626</name>
</gene>
<sequence length="503" mass="55787">MWLLGTLQVPIIRRSPFPIGKKKFKFVKVTSNTKYLLNNRTCTSLESTYLYANIYTVRRHHQTKQRRTSPDCSPLTSPSKPRPLYLFLFGFVPARTTRSHVKVASSQTILASSGALQNLTQLLPPSVATYVDATISQLSDALAGSNEYIAAQGISPTVLYSTLACAALAIPIGMSRLPGWPSLGRDGLSPYASQNSDGIPRVTDDDFSYITPEDLEHSLRSPGRTYDPHGRNPPASADIEDDVLLIKNKGTTHHVHFPAYSIGDGKLYVHDVRERIAWLMKISEQRSHRIKMLYKGRNLKVDPSRPVPVREYGVKNNSEILVVLPEGNESDDDDSDSSEEVIVTDPRDGQKPKKSKKSKKGGKKRKSKSPRDSNSNLEVPNSAEAERKSSGDGSKIPSRVPSPAASSGPMEKLDSISSHFNTKFLPLCVEFSANPPKDYKKCVDEHRKLSESIMQQVLLKLDEVETGGDPDIRARRKQLVNQVHDVLRGIDDHLPEGATKSNW</sequence>
<feature type="compositionally biased region" description="Acidic residues" evidence="1">
    <location>
        <begin position="328"/>
        <end position="339"/>
    </location>
</feature>
<dbReference type="InterPro" id="IPR003103">
    <property type="entry name" value="BAG_domain"/>
</dbReference>
<evidence type="ECO:0000313" key="3">
    <source>
        <dbReference type="EMBL" id="KAK8859892.1"/>
    </source>
</evidence>
<name>A0ABR2IA68_9PEZI</name>